<gene>
    <name evidence="1" type="ORF">NCTC12957_01285</name>
    <name evidence="2" type="ORF">NCTC12957_01339</name>
    <name evidence="3" type="ORF">NCTC12957_01768</name>
</gene>
<dbReference type="EMBL" id="UHEN01000001">
    <property type="protein sequence ID" value="SUN07605.1"/>
    <property type="molecule type" value="Genomic_DNA"/>
</dbReference>
<protein>
    <submittedName>
        <fullName evidence="1">Uncharacterized protein</fullName>
    </submittedName>
</protein>
<evidence type="ECO:0000313" key="4">
    <source>
        <dbReference type="Proteomes" id="UP000255213"/>
    </source>
</evidence>
<dbReference type="EMBL" id="UHEN01000001">
    <property type="protein sequence ID" value="SUN07681.1"/>
    <property type="molecule type" value="Genomic_DNA"/>
</dbReference>
<dbReference type="AlphaFoldDB" id="A0A380IF40"/>
<reference evidence="1 4" key="1">
    <citation type="submission" date="2018-06" db="EMBL/GenBank/DDBJ databases">
        <authorList>
            <consortium name="Pathogen Informatics"/>
            <person name="Doyle S."/>
        </authorList>
    </citation>
    <scope>NUCLEOTIDE SEQUENCE [LARGE SCALE GENOMIC DNA]</scope>
    <source>
        <strain evidence="1 4">NCTC12957</strain>
    </source>
</reference>
<sequence>MKKRLLINYYGQRRFTCKQCSQTVITVAGVLDKRTKFCSYLCSRRYWRHASKYRKMQ</sequence>
<organism evidence="1 4">
    <name type="scientific">Streptococcus acidominimus</name>
    <dbReference type="NCBI Taxonomy" id="1326"/>
    <lineage>
        <taxon>Bacteria</taxon>
        <taxon>Bacillati</taxon>
        <taxon>Bacillota</taxon>
        <taxon>Bacilli</taxon>
        <taxon>Lactobacillales</taxon>
        <taxon>Streptococcaceae</taxon>
        <taxon>Streptococcus</taxon>
    </lineage>
</organism>
<proteinExistence type="predicted"/>
<dbReference type="RefSeq" id="WP_158015074.1">
    <property type="nucleotide sequence ID" value="NZ_CAKOCW010000008.1"/>
</dbReference>
<evidence type="ECO:0000313" key="3">
    <source>
        <dbReference type="EMBL" id="SUN08179.1"/>
    </source>
</evidence>
<name>A0A380IF40_STRAI</name>
<accession>A0A380IF40</accession>
<evidence type="ECO:0000313" key="2">
    <source>
        <dbReference type="EMBL" id="SUN07681.1"/>
    </source>
</evidence>
<dbReference type="EMBL" id="UHEN01000001">
    <property type="protein sequence ID" value="SUN08179.1"/>
    <property type="molecule type" value="Genomic_DNA"/>
</dbReference>
<evidence type="ECO:0000313" key="1">
    <source>
        <dbReference type="EMBL" id="SUN07605.1"/>
    </source>
</evidence>
<dbReference type="Proteomes" id="UP000255213">
    <property type="component" value="Unassembled WGS sequence"/>
</dbReference>